<feature type="compositionally biased region" description="Gly residues" evidence="1">
    <location>
        <begin position="11"/>
        <end position="21"/>
    </location>
</feature>
<protein>
    <submittedName>
        <fullName evidence="2">Uncharacterized protein</fullName>
    </submittedName>
</protein>
<feature type="compositionally biased region" description="Low complexity" evidence="1">
    <location>
        <begin position="1"/>
        <end position="10"/>
    </location>
</feature>
<gene>
    <name evidence="2" type="ORF">COCNU_01G020340</name>
</gene>
<dbReference type="Proteomes" id="UP000797356">
    <property type="component" value="Chromosome 1"/>
</dbReference>
<accession>A0A8K0HXQ7</accession>
<dbReference type="EMBL" id="CM017872">
    <property type="protein sequence ID" value="KAG1328100.1"/>
    <property type="molecule type" value="Genomic_DNA"/>
</dbReference>
<keyword evidence="3" id="KW-1185">Reference proteome</keyword>
<evidence type="ECO:0000256" key="1">
    <source>
        <dbReference type="SAM" id="MobiDB-lite"/>
    </source>
</evidence>
<sequence length="103" mass="10314">MRTLPSSGKGVPAGGGGGGSAVGQCSENVVRARGEEMGAADGGPRLGPWLVAVRRWLPEPEASAGLGKKEAESTGSTESELRASRLGKDPAQAGSDRFDPPAG</sequence>
<dbReference type="AlphaFoldDB" id="A0A8K0HXQ7"/>
<organism evidence="2 3">
    <name type="scientific">Cocos nucifera</name>
    <name type="common">Coconut palm</name>
    <dbReference type="NCBI Taxonomy" id="13894"/>
    <lineage>
        <taxon>Eukaryota</taxon>
        <taxon>Viridiplantae</taxon>
        <taxon>Streptophyta</taxon>
        <taxon>Embryophyta</taxon>
        <taxon>Tracheophyta</taxon>
        <taxon>Spermatophyta</taxon>
        <taxon>Magnoliopsida</taxon>
        <taxon>Liliopsida</taxon>
        <taxon>Arecaceae</taxon>
        <taxon>Arecoideae</taxon>
        <taxon>Cocoseae</taxon>
        <taxon>Attaleinae</taxon>
        <taxon>Cocos</taxon>
    </lineage>
</organism>
<evidence type="ECO:0000313" key="3">
    <source>
        <dbReference type="Proteomes" id="UP000797356"/>
    </source>
</evidence>
<feature type="region of interest" description="Disordered" evidence="1">
    <location>
        <begin position="1"/>
        <end position="27"/>
    </location>
</feature>
<comment type="caution">
    <text evidence="2">The sequence shown here is derived from an EMBL/GenBank/DDBJ whole genome shotgun (WGS) entry which is preliminary data.</text>
</comment>
<proteinExistence type="predicted"/>
<feature type="compositionally biased region" description="Basic and acidic residues" evidence="1">
    <location>
        <begin position="79"/>
        <end position="88"/>
    </location>
</feature>
<name>A0A8K0HXQ7_COCNU</name>
<evidence type="ECO:0000313" key="2">
    <source>
        <dbReference type="EMBL" id="KAG1328100.1"/>
    </source>
</evidence>
<feature type="region of interest" description="Disordered" evidence="1">
    <location>
        <begin position="60"/>
        <end position="103"/>
    </location>
</feature>
<reference evidence="2" key="1">
    <citation type="journal article" date="2017" name="Gigascience">
        <title>The genome draft of coconut (Cocos nucifera).</title>
        <authorList>
            <person name="Xiao Y."/>
            <person name="Xu P."/>
            <person name="Fan H."/>
            <person name="Baudouin L."/>
            <person name="Xia W."/>
            <person name="Bocs S."/>
            <person name="Xu J."/>
            <person name="Li Q."/>
            <person name="Guo A."/>
            <person name="Zhou L."/>
            <person name="Li J."/>
            <person name="Wu Y."/>
            <person name="Ma Z."/>
            <person name="Armero A."/>
            <person name="Issali A.E."/>
            <person name="Liu N."/>
            <person name="Peng M."/>
            <person name="Yang Y."/>
        </authorList>
    </citation>
    <scope>NUCLEOTIDE SEQUENCE</scope>
    <source>
        <tissue evidence="2">Spear leaf of Hainan Tall coconut</tissue>
    </source>
</reference>
<reference evidence="2" key="2">
    <citation type="submission" date="2019-07" db="EMBL/GenBank/DDBJ databases">
        <authorList>
            <person name="Yang Y."/>
            <person name="Bocs S."/>
            <person name="Baudouin L."/>
        </authorList>
    </citation>
    <scope>NUCLEOTIDE SEQUENCE</scope>
    <source>
        <tissue evidence="2">Spear leaf of Hainan Tall coconut</tissue>
    </source>
</reference>